<protein>
    <recommendedName>
        <fullName evidence="4">Golgi apparatus membrane protein TVP18</fullName>
    </recommendedName>
    <alternativeName>
        <fullName evidence="5">Golgi apparatus membrane protein tvp18</fullName>
    </alternativeName>
</protein>
<feature type="transmembrane region" description="Helical" evidence="10">
    <location>
        <begin position="100"/>
        <end position="118"/>
    </location>
</feature>
<feature type="transmembrane region" description="Helical" evidence="10">
    <location>
        <begin position="33"/>
        <end position="51"/>
    </location>
</feature>
<evidence type="ECO:0000256" key="5">
    <source>
        <dbReference type="ARBA" id="ARBA00020655"/>
    </source>
</evidence>
<dbReference type="GO" id="GO:0000139">
    <property type="term" value="C:Golgi membrane"/>
    <property type="evidence" value="ECO:0007669"/>
    <property type="project" value="UniProtKB-SubCell"/>
</dbReference>
<dbReference type="VEuPathDB" id="FungiDB:SCODWIG_02851"/>
<keyword evidence="12" id="KW-1185">Reference proteome</keyword>
<evidence type="ECO:0000256" key="9">
    <source>
        <dbReference type="ARBA" id="ARBA00023136"/>
    </source>
</evidence>
<comment type="subcellular location">
    <subcellularLocation>
        <location evidence="2">Golgi apparatus membrane</location>
        <topology evidence="2">Multi-pass membrane protein</topology>
    </subcellularLocation>
</comment>
<proteinExistence type="inferred from homology"/>
<feature type="transmembrane region" description="Helical" evidence="10">
    <location>
        <begin position="57"/>
        <end position="79"/>
    </location>
</feature>
<comment type="similarity">
    <text evidence="3">Belongs to the TVP18 family.</text>
</comment>
<comment type="function">
    <text evidence="1">Golgi membrane protein involved in vesicular trafficking.</text>
</comment>
<feature type="transmembrane region" description="Helical" evidence="10">
    <location>
        <begin position="124"/>
        <end position="142"/>
    </location>
</feature>
<evidence type="ECO:0000256" key="6">
    <source>
        <dbReference type="ARBA" id="ARBA00022692"/>
    </source>
</evidence>
<evidence type="ECO:0000313" key="11">
    <source>
        <dbReference type="EMBL" id="SSD61090.1"/>
    </source>
</evidence>
<dbReference type="GO" id="GO:0016192">
    <property type="term" value="P:vesicle-mediated transport"/>
    <property type="evidence" value="ECO:0007669"/>
    <property type="project" value="TreeGrafter"/>
</dbReference>
<evidence type="ECO:0000256" key="4">
    <source>
        <dbReference type="ARBA" id="ARBA00013563"/>
    </source>
</evidence>
<evidence type="ECO:0000313" key="12">
    <source>
        <dbReference type="Proteomes" id="UP000262825"/>
    </source>
</evidence>
<evidence type="ECO:0000256" key="1">
    <source>
        <dbReference type="ARBA" id="ARBA00003246"/>
    </source>
</evidence>
<dbReference type="AlphaFoldDB" id="A0A376BAE2"/>
<keyword evidence="6 10" id="KW-0812">Transmembrane</keyword>
<dbReference type="EMBL" id="UFAJ01000565">
    <property type="protein sequence ID" value="SSD61090.1"/>
    <property type="molecule type" value="Genomic_DNA"/>
</dbReference>
<dbReference type="Proteomes" id="UP000262825">
    <property type="component" value="Unassembled WGS sequence"/>
</dbReference>
<dbReference type="PANTHER" id="PTHR13314:SF2">
    <property type="entry name" value="CALCIUM CHANNEL FLOWER HOMOLOG"/>
    <property type="match status" value="1"/>
</dbReference>
<reference evidence="12" key="1">
    <citation type="submission" date="2018-06" db="EMBL/GenBank/DDBJ databases">
        <authorList>
            <person name="Guldener U."/>
        </authorList>
    </citation>
    <scope>NUCLEOTIDE SEQUENCE [LARGE SCALE GENOMIC DNA]</scope>
    <source>
        <strain evidence="12">UTAD17</strain>
    </source>
</reference>
<accession>A0A376BAE2</accession>
<evidence type="ECO:0000256" key="7">
    <source>
        <dbReference type="ARBA" id="ARBA00022989"/>
    </source>
</evidence>
<evidence type="ECO:0000256" key="8">
    <source>
        <dbReference type="ARBA" id="ARBA00023034"/>
    </source>
</evidence>
<evidence type="ECO:0000256" key="10">
    <source>
        <dbReference type="SAM" id="Phobius"/>
    </source>
</evidence>
<sequence length="212" mass="23479">MSLAFIPALKQLVNVGQIVSNLKSFNFSLYGRYMGYINILLCFAFGIANLFHVSPVIAFGIVSIIQGLILIFVEIPFLLKICPLSDNFINIIRKFETNGYRVFFYTVMAAIQWCSLAVKTTSLIVVALGLSFSAISYFVAILKKQDFQEASSQQEAVIKHPVDLATDVAATNIGGNVASNGNANKNNDDLYFDLESGREIDQHNIIPDREIL</sequence>
<evidence type="ECO:0000256" key="2">
    <source>
        <dbReference type="ARBA" id="ARBA00004653"/>
    </source>
</evidence>
<dbReference type="Pfam" id="PF10233">
    <property type="entry name" value="Cg6151-P"/>
    <property type="match status" value="1"/>
</dbReference>
<organism evidence="11 12">
    <name type="scientific">Saccharomycodes ludwigii</name>
    <dbReference type="NCBI Taxonomy" id="36035"/>
    <lineage>
        <taxon>Eukaryota</taxon>
        <taxon>Fungi</taxon>
        <taxon>Dikarya</taxon>
        <taxon>Ascomycota</taxon>
        <taxon>Saccharomycotina</taxon>
        <taxon>Saccharomycetes</taxon>
        <taxon>Saccharomycodales</taxon>
        <taxon>Saccharomycodaceae</taxon>
        <taxon>Saccharomycodes</taxon>
    </lineage>
</organism>
<dbReference type="SMART" id="SM01077">
    <property type="entry name" value="Cg6151-P"/>
    <property type="match status" value="1"/>
</dbReference>
<dbReference type="InterPro" id="IPR019365">
    <property type="entry name" value="TVP18/Ca-channel_flower"/>
</dbReference>
<keyword evidence="8" id="KW-0333">Golgi apparatus</keyword>
<dbReference type="OrthoDB" id="5591789at2759"/>
<dbReference type="PANTHER" id="PTHR13314">
    <property type="entry name" value="CALCIUM CHANNEL FLOWER HOMOLOG"/>
    <property type="match status" value="1"/>
</dbReference>
<keyword evidence="9 10" id="KW-0472">Membrane</keyword>
<name>A0A376BAE2_9ASCO</name>
<evidence type="ECO:0000256" key="3">
    <source>
        <dbReference type="ARBA" id="ARBA00005738"/>
    </source>
</evidence>
<keyword evidence="7 10" id="KW-1133">Transmembrane helix</keyword>
<gene>
    <name evidence="11" type="ORF">SCODWIG_02851</name>
</gene>